<comment type="caution">
    <text evidence="2">The sequence shown here is derived from an EMBL/GenBank/DDBJ whole genome shotgun (WGS) entry which is preliminary data.</text>
</comment>
<feature type="transmembrane region" description="Helical" evidence="1">
    <location>
        <begin position="272"/>
        <end position="294"/>
    </location>
</feature>
<evidence type="ECO:0000313" key="2">
    <source>
        <dbReference type="EMBL" id="GAA2147926.1"/>
    </source>
</evidence>
<keyword evidence="1" id="KW-0472">Membrane</keyword>
<dbReference type="EMBL" id="BAAAQR010000007">
    <property type="protein sequence ID" value="GAA2147926.1"/>
    <property type="molecule type" value="Genomic_DNA"/>
</dbReference>
<accession>A0ABN2ZUL8</accession>
<feature type="transmembrane region" description="Helical" evidence="1">
    <location>
        <begin position="77"/>
        <end position="101"/>
    </location>
</feature>
<dbReference type="RefSeq" id="WP_344152581.1">
    <property type="nucleotide sequence ID" value="NZ_BAAAQR010000007.1"/>
</dbReference>
<feature type="transmembrane region" description="Helical" evidence="1">
    <location>
        <begin position="121"/>
        <end position="139"/>
    </location>
</feature>
<keyword evidence="3" id="KW-1185">Reference proteome</keyword>
<dbReference type="Proteomes" id="UP001501771">
    <property type="component" value="Unassembled WGS sequence"/>
</dbReference>
<gene>
    <name evidence="2" type="ORF">GCM10009844_25760</name>
</gene>
<evidence type="ECO:0008006" key="4">
    <source>
        <dbReference type="Google" id="ProtNLM"/>
    </source>
</evidence>
<evidence type="ECO:0000313" key="3">
    <source>
        <dbReference type="Proteomes" id="UP001501771"/>
    </source>
</evidence>
<keyword evidence="1" id="KW-1133">Transmembrane helix</keyword>
<feature type="transmembrane region" description="Helical" evidence="1">
    <location>
        <begin position="43"/>
        <end position="65"/>
    </location>
</feature>
<feature type="transmembrane region" description="Helical" evidence="1">
    <location>
        <begin position="220"/>
        <end position="252"/>
    </location>
</feature>
<organism evidence="2 3">
    <name type="scientific">Nocardioides koreensis</name>
    <dbReference type="NCBI Taxonomy" id="433651"/>
    <lineage>
        <taxon>Bacteria</taxon>
        <taxon>Bacillati</taxon>
        <taxon>Actinomycetota</taxon>
        <taxon>Actinomycetes</taxon>
        <taxon>Propionibacteriales</taxon>
        <taxon>Nocardioidaceae</taxon>
        <taxon>Nocardioides</taxon>
    </lineage>
</organism>
<proteinExistence type="predicted"/>
<protein>
    <recommendedName>
        <fullName evidence="4">Integral membrane protein</fullName>
    </recommendedName>
</protein>
<keyword evidence="1" id="KW-0812">Transmembrane</keyword>
<evidence type="ECO:0000256" key="1">
    <source>
        <dbReference type="SAM" id="Phobius"/>
    </source>
</evidence>
<feature type="transmembrane region" description="Helical" evidence="1">
    <location>
        <begin position="145"/>
        <end position="164"/>
    </location>
</feature>
<reference evidence="2 3" key="1">
    <citation type="journal article" date="2019" name="Int. J. Syst. Evol. Microbiol.">
        <title>The Global Catalogue of Microorganisms (GCM) 10K type strain sequencing project: providing services to taxonomists for standard genome sequencing and annotation.</title>
        <authorList>
            <consortium name="The Broad Institute Genomics Platform"/>
            <consortium name="The Broad Institute Genome Sequencing Center for Infectious Disease"/>
            <person name="Wu L."/>
            <person name="Ma J."/>
        </authorList>
    </citation>
    <scope>NUCLEOTIDE SEQUENCE [LARGE SCALE GENOMIC DNA]</scope>
    <source>
        <strain evidence="2 3">JCM 16022</strain>
    </source>
</reference>
<sequence>MTRPDVDAGALPATESWFLHHGLTYFVPEQRAHVRQAARARRVVPFLLVVAVVATGAGGLVAWFADQLTLGPATLASLLLLAAAWYALTALHAAPIVTWALTRTFGSLRSLLPMTTRALPLLLLFITFLFINTEVWQVASNLTAGALWLTVVLFLVLAVGFLLVRLPEEVDRTDDNVNDQFLLDTCRGTPLEEACRDLVEDPDADPAAYAEITGFERWNLVLVLIIVQSVQVLLVTLSVFVFLMVFGALIMTEPVMGAWLTSPTHSIPGVDSISVALLQVATFLSAFSGLYLTVSTVTDETYREQFFGGVSRELERAVGVRAVYLALRDRDRPAVG</sequence>
<name>A0ABN2ZUL8_9ACTN</name>